<organism evidence="3 4">
    <name type="scientific">Coemansia javaensis</name>
    <dbReference type="NCBI Taxonomy" id="2761396"/>
    <lineage>
        <taxon>Eukaryota</taxon>
        <taxon>Fungi</taxon>
        <taxon>Fungi incertae sedis</taxon>
        <taxon>Zoopagomycota</taxon>
        <taxon>Kickxellomycotina</taxon>
        <taxon>Kickxellomycetes</taxon>
        <taxon>Kickxellales</taxon>
        <taxon>Kickxellaceae</taxon>
        <taxon>Coemansia</taxon>
    </lineage>
</organism>
<feature type="compositionally biased region" description="Low complexity" evidence="1">
    <location>
        <begin position="60"/>
        <end position="76"/>
    </location>
</feature>
<gene>
    <name evidence="3" type="ORF">H4R18_005630</name>
</gene>
<evidence type="ECO:0000256" key="1">
    <source>
        <dbReference type="SAM" id="MobiDB-lite"/>
    </source>
</evidence>
<keyword evidence="2" id="KW-1133">Transmembrane helix</keyword>
<dbReference type="Proteomes" id="UP001140217">
    <property type="component" value="Unassembled WGS sequence"/>
</dbReference>
<dbReference type="EMBL" id="JANBUL010000355">
    <property type="protein sequence ID" value="KAJ2776514.1"/>
    <property type="molecule type" value="Genomic_DNA"/>
</dbReference>
<sequence length="124" mass="13271">MAEAYTDLALRLAFPALVAAIVLYYAATAAAGALAARRRRQRQQAEASLRRKLYADRYAAAAAAGPPQPQNQNQNQTEEPRPVLRPQAPASSSRPFGSDFMTMSDLRSRITGPSGSCVRGSCCG</sequence>
<reference evidence="3" key="1">
    <citation type="submission" date="2022-07" db="EMBL/GenBank/DDBJ databases">
        <title>Phylogenomic reconstructions and comparative analyses of Kickxellomycotina fungi.</title>
        <authorList>
            <person name="Reynolds N.K."/>
            <person name="Stajich J.E."/>
            <person name="Barry K."/>
            <person name="Grigoriev I.V."/>
            <person name="Crous P."/>
            <person name="Smith M.E."/>
        </authorList>
    </citation>
    <scope>NUCLEOTIDE SEQUENCE</scope>
    <source>
        <strain evidence="3">NBRC 105414</strain>
    </source>
</reference>
<comment type="caution">
    <text evidence="3">The sequence shown here is derived from an EMBL/GenBank/DDBJ whole genome shotgun (WGS) entry which is preliminary data.</text>
</comment>
<name>A0A9W8LD04_9FUNG</name>
<feature type="region of interest" description="Disordered" evidence="1">
    <location>
        <begin position="60"/>
        <end position="124"/>
    </location>
</feature>
<evidence type="ECO:0000313" key="4">
    <source>
        <dbReference type="Proteomes" id="UP001140217"/>
    </source>
</evidence>
<feature type="transmembrane region" description="Helical" evidence="2">
    <location>
        <begin position="12"/>
        <end position="36"/>
    </location>
</feature>
<keyword evidence="4" id="KW-1185">Reference proteome</keyword>
<protein>
    <submittedName>
        <fullName evidence="3">Uncharacterized protein</fullName>
    </submittedName>
</protein>
<dbReference type="OrthoDB" id="5566357at2759"/>
<keyword evidence="2" id="KW-0812">Transmembrane</keyword>
<evidence type="ECO:0000256" key="2">
    <source>
        <dbReference type="SAM" id="Phobius"/>
    </source>
</evidence>
<dbReference type="AlphaFoldDB" id="A0A9W8LD04"/>
<proteinExistence type="predicted"/>
<keyword evidence="2" id="KW-0472">Membrane</keyword>
<evidence type="ECO:0000313" key="3">
    <source>
        <dbReference type="EMBL" id="KAJ2776514.1"/>
    </source>
</evidence>
<accession>A0A9W8LD04</accession>